<keyword evidence="1" id="KW-1133">Transmembrane helix</keyword>
<evidence type="ECO:0000313" key="3">
    <source>
        <dbReference type="Proteomes" id="UP000823749"/>
    </source>
</evidence>
<evidence type="ECO:0000313" key="2">
    <source>
        <dbReference type="EMBL" id="KAG5562939.1"/>
    </source>
</evidence>
<feature type="transmembrane region" description="Helical" evidence="1">
    <location>
        <begin position="237"/>
        <end position="258"/>
    </location>
</feature>
<evidence type="ECO:0000256" key="1">
    <source>
        <dbReference type="SAM" id="Phobius"/>
    </source>
</evidence>
<keyword evidence="1" id="KW-0812">Transmembrane</keyword>
<protein>
    <submittedName>
        <fullName evidence="2">Uncharacterized protein</fullName>
    </submittedName>
</protein>
<dbReference type="EMBL" id="JACTNZ010000002">
    <property type="protein sequence ID" value="KAG5562939.1"/>
    <property type="molecule type" value="Genomic_DNA"/>
</dbReference>
<gene>
    <name evidence="2" type="ORF">RHGRI_005617</name>
</gene>
<dbReference type="Proteomes" id="UP000823749">
    <property type="component" value="Chromosome 2"/>
</dbReference>
<keyword evidence="1" id="KW-0472">Membrane</keyword>
<dbReference type="PANTHER" id="PTHR48040">
    <property type="entry name" value="PLEIOTROPIC DRUG RESISTANCE PROTEIN 1-LIKE ISOFORM X1"/>
    <property type="match status" value="1"/>
</dbReference>
<feature type="transmembrane region" description="Helical" evidence="1">
    <location>
        <begin position="264"/>
        <end position="283"/>
    </location>
</feature>
<proteinExistence type="predicted"/>
<name>A0AAV6LE79_9ERIC</name>
<sequence>MSRSGQQDDDEELRRAAIDRLPTYDSLRKGMLNRELDDGKIMQGEVNVTKLGNQEKKLLMDSVLKTAEEDNERFLERLRERTDRRFNVGEDCPVFDGLFPFCQAAAALPSHALPLITNDGGATITNDAFPHPPACHQRRQRILSTALPRSRSSSSPPRSLSSCPVGAAVKLNRQDADIAGLSPPSTPPRERPETGSAIIVVSEFIDGAEQDDDRIRGYVWWWSLEWRWRWWRDGGGGGVVVAVIVVVVMVVATLWWWWRRGGDASLVVVVVVVVVEVVWAEGFEKLAVWRFGRCNGETLTPSPFPCAAYLVGVAGRLLSQPSPSPSTQLLVLFFAAAAVLCRRR</sequence>
<keyword evidence="3" id="KW-1185">Reference proteome</keyword>
<dbReference type="AlphaFoldDB" id="A0AAV6LE79"/>
<accession>A0AAV6LE79</accession>
<comment type="caution">
    <text evidence="2">The sequence shown here is derived from an EMBL/GenBank/DDBJ whole genome shotgun (WGS) entry which is preliminary data.</text>
</comment>
<reference evidence="2" key="1">
    <citation type="submission" date="2020-08" db="EMBL/GenBank/DDBJ databases">
        <title>Plant Genome Project.</title>
        <authorList>
            <person name="Zhang R.-G."/>
        </authorList>
    </citation>
    <scope>NUCLEOTIDE SEQUENCE</scope>
    <source>
        <strain evidence="2">WSP0</strain>
        <tissue evidence="2">Leaf</tissue>
    </source>
</reference>
<organism evidence="2 3">
    <name type="scientific">Rhododendron griersonianum</name>
    <dbReference type="NCBI Taxonomy" id="479676"/>
    <lineage>
        <taxon>Eukaryota</taxon>
        <taxon>Viridiplantae</taxon>
        <taxon>Streptophyta</taxon>
        <taxon>Embryophyta</taxon>
        <taxon>Tracheophyta</taxon>
        <taxon>Spermatophyta</taxon>
        <taxon>Magnoliopsida</taxon>
        <taxon>eudicotyledons</taxon>
        <taxon>Gunneridae</taxon>
        <taxon>Pentapetalae</taxon>
        <taxon>asterids</taxon>
        <taxon>Ericales</taxon>
        <taxon>Ericaceae</taxon>
        <taxon>Ericoideae</taxon>
        <taxon>Rhodoreae</taxon>
        <taxon>Rhododendron</taxon>
    </lineage>
</organism>
<dbReference type="PANTHER" id="PTHR48040:SF42">
    <property type="entry name" value="ABC TRANSPORTER DOMAIN-CONTAINING PROTEIN"/>
    <property type="match status" value="1"/>
</dbReference>